<keyword evidence="2" id="KW-0812">Transmembrane</keyword>
<dbReference type="Proteomes" id="UP000176787">
    <property type="component" value="Unassembled WGS sequence"/>
</dbReference>
<dbReference type="STRING" id="1801726.A3H02_01835"/>
<keyword evidence="2" id="KW-0472">Membrane</keyword>
<organism evidence="3 4">
    <name type="scientific">Candidatus Niyogibacteria bacterium RIFCSPLOWO2_12_FULL_41_13</name>
    <dbReference type="NCBI Taxonomy" id="1801726"/>
    <lineage>
        <taxon>Bacteria</taxon>
        <taxon>Candidatus Niyogiibacteriota</taxon>
    </lineage>
</organism>
<feature type="transmembrane region" description="Helical" evidence="2">
    <location>
        <begin position="12"/>
        <end position="31"/>
    </location>
</feature>
<protein>
    <submittedName>
        <fullName evidence="3">Uncharacterized protein</fullName>
    </submittedName>
</protein>
<gene>
    <name evidence="3" type="ORF">A3H02_01835</name>
</gene>
<evidence type="ECO:0000256" key="2">
    <source>
        <dbReference type="SAM" id="Phobius"/>
    </source>
</evidence>
<dbReference type="EMBL" id="MHMS01000005">
    <property type="protein sequence ID" value="OGZ32616.1"/>
    <property type="molecule type" value="Genomic_DNA"/>
</dbReference>
<evidence type="ECO:0000313" key="3">
    <source>
        <dbReference type="EMBL" id="OGZ32616.1"/>
    </source>
</evidence>
<dbReference type="AlphaFoldDB" id="A0A1G2F3F3"/>
<feature type="region of interest" description="Disordered" evidence="1">
    <location>
        <begin position="362"/>
        <end position="390"/>
    </location>
</feature>
<accession>A0A1G2F3F3</accession>
<reference evidence="3 4" key="1">
    <citation type="journal article" date="2016" name="Nat. Commun.">
        <title>Thousands of microbial genomes shed light on interconnected biogeochemical processes in an aquifer system.</title>
        <authorList>
            <person name="Anantharaman K."/>
            <person name="Brown C.T."/>
            <person name="Hug L.A."/>
            <person name="Sharon I."/>
            <person name="Castelle C.J."/>
            <person name="Probst A.J."/>
            <person name="Thomas B.C."/>
            <person name="Singh A."/>
            <person name="Wilkins M.J."/>
            <person name="Karaoz U."/>
            <person name="Brodie E.L."/>
            <person name="Williams K.H."/>
            <person name="Hubbard S.S."/>
            <person name="Banfield J.F."/>
        </authorList>
    </citation>
    <scope>NUCLEOTIDE SEQUENCE [LARGE SCALE GENOMIC DNA]</scope>
</reference>
<sequence>MKNPVFLFKEFLKIVGVLAIAIPVAVLFAAWQEPSVSPTGGNVDAPLNVGATGQGKSGGLILNTGGAANGLIVDKGNVGIGTTDPDYKLSFGPDQGGVSNILALSDEADPNLAMRGIGLLTGGGQYGIGFWADLGAAAPTTGNSRMYISANDGNVGIGTASPHYKLSLGTDTPGVKLALFDDGYSVMGFGIAGNDLEIGTYGTAHDIEFGHYSNNGTFVPLHVMMGSGNVGIGTTNPGYKLDVQAGQINSSGGLCIAGDCKTAWSQVGGGGVSQITAGTNITITPTGGTGNVTINSSGGGGGGVPSGAISFFNLSSCPSGWSAVPSAVGRYLVGGGTLTLTVGTPLGNGENRPTGYHFHFVSSSETGDGGGSGSFVANNPGSSGGRTSSAPYDNSGPFFLTAGTNAPYIQFLVCQKG</sequence>
<feature type="compositionally biased region" description="Polar residues" evidence="1">
    <location>
        <begin position="375"/>
        <end position="390"/>
    </location>
</feature>
<evidence type="ECO:0000313" key="4">
    <source>
        <dbReference type="Proteomes" id="UP000176787"/>
    </source>
</evidence>
<proteinExistence type="predicted"/>
<comment type="caution">
    <text evidence="3">The sequence shown here is derived from an EMBL/GenBank/DDBJ whole genome shotgun (WGS) entry which is preliminary data.</text>
</comment>
<evidence type="ECO:0000256" key="1">
    <source>
        <dbReference type="SAM" id="MobiDB-lite"/>
    </source>
</evidence>
<keyword evidence="2" id="KW-1133">Transmembrane helix</keyword>
<name>A0A1G2F3F3_9BACT</name>